<organism evidence="2 3">
    <name type="scientific">Oryza rufipogon</name>
    <name type="common">Brownbeard rice</name>
    <name type="synonym">Asian wild rice</name>
    <dbReference type="NCBI Taxonomy" id="4529"/>
    <lineage>
        <taxon>Eukaryota</taxon>
        <taxon>Viridiplantae</taxon>
        <taxon>Streptophyta</taxon>
        <taxon>Embryophyta</taxon>
        <taxon>Tracheophyta</taxon>
        <taxon>Spermatophyta</taxon>
        <taxon>Magnoliopsida</taxon>
        <taxon>Liliopsida</taxon>
        <taxon>Poales</taxon>
        <taxon>Poaceae</taxon>
        <taxon>BOP clade</taxon>
        <taxon>Oryzoideae</taxon>
        <taxon>Oryzeae</taxon>
        <taxon>Oryzinae</taxon>
        <taxon>Oryza</taxon>
    </lineage>
</organism>
<evidence type="ECO:0000256" key="1">
    <source>
        <dbReference type="SAM" id="MobiDB-lite"/>
    </source>
</evidence>
<protein>
    <submittedName>
        <fullName evidence="2">Uncharacterized protein</fullName>
    </submittedName>
</protein>
<feature type="compositionally biased region" description="Basic and acidic residues" evidence="1">
    <location>
        <begin position="131"/>
        <end position="141"/>
    </location>
</feature>
<reference evidence="2" key="2">
    <citation type="submission" date="2015-06" db="UniProtKB">
        <authorList>
            <consortium name="EnsemblPlants"/>
        </authorList>
    </citation>
    <scope>IDENTIFICATION</scope>
</reference>
<dbReference type="HOGENOM" id="CLU_1716234_0_0_1"/>
<sequence>MVIKFHHPRPVNHNGATFLQSRSPRGEFIPVVTADDVAADGVLASGDGGRWWLPAARRQPQALRGATPALSAVLSAASRRRDGTTPVPVPRKRRRRRARFEQWCSWWLGSGSARRCAWWLAEWRTGDARRCSAATESRRTGGETGSEDLDYGV</sequence>
<evidence type="ECO:0000313" key="3">
    <source>
        <dbReference type="Proteomes" id="UP000008022"/>
    </source>
</evidence>
<accession>A0A0E0Q0P2</accession>
<name>A0A0E0Q0P2_ORYRU</name>
<dbReference type="Gramene" id="ORUFI06G24070.1">
    <property type="protein sequence ID" value="ORUFI06G24070.1"/>
    <property type="gene ID" value="ORUFI06G24070"/>
</dbReference>
<dbReference type="AlphaFoldDB" id="A0A0E0Q0P2"/>
<evidence type="ECO:0000313" key="2">
    <source>
        <dbReference type="EnsemblPlants" id="ORUFI06G24070.1"/>
    </source>
</evidence>
<dbReference type="Proteomes" id="UP000008022">
    <property type="component" value="Unassembled WGS sequence"/>
</dbReference>
<keyword evidence="3" id="KW-1185">Reference proteome</keyword>
<feature type="region of interest" description="Disordered" evidence="1">
    <location>
        <begin position="131"/>
        <end position="153"/>
    </location>
</feature>
<dbReference type="EnsemblPlants" id="ORUFI06G24070.1">
    <property type="protein sequence ID" value="ORUFI06G24070.1"/>
    <property type="gene ID" value="ORUFI06G24070"/>
</dbReference>
<reference evidence="3" key="1">
    <citation type="submission" date="2013-06" db="EMBL/GenBank/DDBJ databases">
        <authorList>
            <person name="Zhao Q."/>
        </authorList>
    </citation>
    <scope>NUCLEOTIDE SEQUENCE</scope>
    <source>
        <strain evidence="3">cv. W1943</strain>
    </source>
</reference>
<proteinExistence type="predicted"/>